<dbReference type="PANTHER" id="PTHR11895:SF7">
    <property type="entry name" value="GLUTAMYL-TRNA(GLN) AMIDOTRANSFERASE SUBUNIT A, MITOCHONDRIAL"/>
    <property type="match status" value="1"/>
</dbReference>
<dbReference type="NCBIfam" id="NF005687">
    <property type="entry name" value="PRK07487.1"/>
    <property type="match status" value="1"/>
</dbReference>
<organism evidence="3 4">
    <name type="scientific">Thioclava kandeliae</name>
    <dbReference type="NCBI Taxonomy" id="3070818"/>
    <lineage>
        <taxon>Bacteria</taxon>
        <taxon>Pseudomonadati</taxon>
        <taxon>Pseudomonadota</taxon>
        <taxon>Alphaproteobacteria</taxon>
        <taxon>Rhodobacterales</taxon>
        <taxon>Paracoccaceae</taxon>
        <taxon>Thioclava</taxon>
    </lineage>
</organism>
<evidence type="ECO:0000256" key="1">
    <source>
        <dbReference type="ARBA" id="ARBA00009199"/>
    </source>
</evidence>
<comment type="caution">
    <text evidence="3">The sequence shown here is derived from an EMBL/GenBank/DDBJ whole genome shotgun (WGS) entry which is preliminary data.</text>
</comment>
<dbReference type="Gene3D" id="3.90.1300.10">
    <property type="entry name" value="Amidase signature (AS) domain"/>
    <property type="match status" value="1"/>
</dbReference>
<comment type="similarity">
    <text evidence="1">Belongs to the amidase family.</text>
</comment>
<dbReference type="Proteomes" id="UP001438953">
    <property type="component" value="Unassembled WGS sequence"/>
</dbReference>
<proteinExistence type="inferred from homology"/>
<reference evidence="3 4" key="2">
    <citation type="submission" date="2024-06" db="EMBL/GenBank/DDBJ databases">
        <title>Thioclava kandeliae sp. nov. from a rhizosphere soil sample of Kandelia candel in a mangrove.</title>
        <authorList>
            <person name="Mu T."/>
        </authorList>
    </citation>
    <scope>NUCLEOTIDE SEQUENCE [LARGE SCALE GENOMIC DNA]</scope>
    <source>
        <strain evidence="3 4">CPCC 100088</strain>
    </source>
</reference>
<keyword evidence="4" id="KW-1185">Reference proteome</keyword>
<evidence type="ECO:0000313" key="3">
    <source>
        <dbReference type="EMBL" id="MER5173244.1"/>
    </source>
</evidence>
<dbReference type="InterPro" id="IPR023631">
    <property type="entry name" value="Amidase_dom"/>
</dbReference>
<feature type="domain" description="Amidase" evidence="2">
    <location>
        <begin position="30"/>
        <end position="449"/>
    </location>
</feature>
<dbReference type="SUPFAM" id="SSF75304">
    <property type="entry name" value="Amidase signature (AS) enzymes"/>
    <property type="match status" value="1"/>
</dbReference>
<dbReference type="InterPro" id="IPR036928">
    <property type="entry name" value="AS_sf"/>
</dbReference>
<accession>A0ABV1SK26</accession>
<gene>
    <name evidence="3" type="ORF">VSX56_15850</name>
</gene>
<evidence type="ECO:0000259" key="2">
    <source>
        <dbReference type="Pfam" id="PF01425"/>
    </source>
</evidence>
<name>A0ABV1SK26_9RHOB</name>
<reference evidence="3 4" key="1">
    <citation type="submission" date="2024-01" db="EMBL/GenBank/DDBJ databases">
        <authorList>
            <person name="Deng Y."/>
            <person name="Su J."/>
        </authorList>
    </citation>
    <scope>NUCLEOTIDE SEQUENCE [LARGE SCALE GENOMIC DNA]</scope>
    <source>
        <strain evidence="3 4">CPCC 100088</strain>
    </source>
</reference>
<dbReference type="RefSeq" id="WP_350938548.1">
    <property type="nucleotide sequence ID" value="NZ_JAYWLC010000016.1"/>
</dbReference>
<dbReference type="PANTHER" id="PTHR11895">
    <property type="entry name" value="TRANSAMIDASE"/>
    <property type="match status" value="1"/>
</dbReference>
<protein>
    <submittedName>
        <fullName evidence="3">Amidase family protein</fullName>
    </submittedName>
</protein>
<dbReference type="InterPro" id="IPR000120">
    <property type="entry name" value="Amidase"/>
</dbReference>
<sequence>MKDNTSTALWQMSAAQTASAIRLGRVSAREVAQAHLDRIGAVNPALNAVVDHRPDDVLAQADRIDQLRGRGADLPPLAGVPVTIKINIDQKGYATSNGLRSKKDLIATENNPVVDGFLKAGAVLLGRTNTPAFSARYFTDNQLFGATRNPRNPALTPGGSSGGAAAAVTAGIGAIAHGNDIGGSVRYPAYACGVHGLRPGLGRVATYNASGPDRSIGFQLMSVQGPLARTVHDVRLGFGAMAGRDLRDPWWFGGEAPQPNPKRAAFCAHPEGIGTDPEVETALRDAADRLRDAGWDVTELDAIPPLKEASRIMHMLWVADAPERILQAAIDEGDPGGIFAMQGAIDWVGPVGLSEFADALTRRAALVREWLAFLEQWSVLLLPPSSRLPFPVDEDLKGGFKSLTENQYFMAGLPAIGMPALMVSTGVVGDNIPVGVQILSTRGGEETCLQAGEAIEARGVPAAPITPDFM</sequence>
<evidence type="ECO:0000313" key="4">
    <source>
        <dbReference type="Proteomes" id="UP001438953"/>
    </source>
</evidence>
<dbReference type="EMBL" id="JAYWLC010000016">
    <property type="protein sequence ID" value="MER5173244.1"/>
    <property type="molecule type" value="Genomic_DNA"/>
</dbReference>
<dbReference type="Pfam" id="PF01425">
    <property type="entry name" value="Amidase"/>
    <property type="match status" value="1"/>
</dbReference>